<proteinExistence type="predicted"/>
<dbReference type="RefSeq" id="WP_271339178.1">
    <property type="nucleotide sequence ID" value="NZ_JAQKAB010000001.1"/>
</dbReference>
<comment type="caution">
    <text evidence="1">The sequence shown here is derived from an EMBL/GenBank/DDBJ whole genome shotgun (WGS) entry which is preliminary data.</text>
</comment>
<dbReference type="EMBL" id="JAQKAB010000001">
    <property type="protein sequence ID" value="MDA7025314.1"/>
    <property type="molecule type" value="Genomic_DNA"/>
</dbReference>
<reference evidence="1 2" key="1">
    <citation type="submission" date="2023-01" db="EMBL/GenBank/DDBJ databases">
        <title>Bacillus changyiensis sp. nov., isolated from a coastal deposit.</title>
        <authorList>
            <person name="Xiao G."/>
            <person name="Lai Q."/>
            <person name="Hu Z."/>
            <person name="Shao Z."/>
        </authorList>
    </citation>
    <scope>NUCLEOTIDE SEQUENCE [LARGE SCALE GENOMIC DNA]</scope>
    <source>
        <strain evidence="1 2">CLL-7-23</strain>
    </source>
</reference>
<evidence type="ECO:0000313" key="2">
    <source>
        <dbReference type="Proteomes" id="UP001211894"/>
    </source>
</evidence>
<accession>A0ABT4WZ34</accession>
<dbReference type="Proteomes" id="UP001211894">
    <property type="component" value="Unassembled WGS sequence"/>
</dbReference>
<organism evidence="1 2">
    <name type="scientific">Bacillus changyiensis</name>
    <dbReference type="NCBI Taxonomy" id="3004103"/>
    <lineage>
        <taxon>Bacteria</taxon>
        <taxon>Bacillati</taxon>
        <taxon>Bacillota</taxon>
        <taxon>Bacilli</taxon>
        <taxon>Bacillales</taxon>
        <taxon>Bacillaceae</taxon>
        <taxon>Bacillus</taxon>
    </lineage>
</organism>
<sequence length="88" mass="10367">MDQKQQNLTAIRLKKIADHIEDTREEYNHLLLQVQKLVSGKEKTILDDEKVNEKLSSTYQQMKEYALFVKAIEAFLRTSARNIKREDS</sequence>
<gene>
    <name evidence="1" type="ORF">PJ311_01665</name>
</gene>
<evidence type="ECO:0000313" key="1">
    <source>
        <dbReference type="EMBL" id="MDA7025314.1"/>
    </source>
</evidence>
<protein>
    <submittedName>
        <fullName evidence="1">Uncharacterized protein</fullName>
    </submittedName>
</protein>
<name>A0ABT4WZ34_9BACI</name>
<keyword evidence="2" id="KW-1185">Reference proteome</keyword>